<feature type="transmembrane region" description="Helical" evidence="12">
    <location>
        <begin position="197"/>
        <end position="217"/>
    </location>
</feature>
<evidence type="ECO:0000256" key="11">
    <source>
        <dbReference type="ARBA" id="ARBA00023136"/>
    </source>
</evidence>
<dbReference type="InterPro" id="IPR053408">
    <property type="entry name" value="MlaE_Permease"/>
</dbReference>
<keyword evidence="7" id="KW-1003">Cell membrane</keyword>
<evidence type="ECO:0000313" key="13">
    <source>
        <dbReference type="EMBL" id="MBS7824182.1"/>
    </source>
</evidence>
<comment type="subunit">
    <text evidence="4">The complex is composed of two ATP-binding proteins (MlaF), two transmembrane proteins (MlaE), two cytoplasmic solute-binding proteins (MlaB) and six periplasmic solute-binding proteins (MlaD).</text>
</comment>
<comment type="similarity">
    <text evidence="3 12">Belongs to the MlaE permease family.</text>
</comment>
<evidence type="ECO:0000256" key="2">
    <source>
        <dbReference type="ARBA" id="ARBA00004429"/>
    </source>
</evidence>
<dbReference type="InterPro" id="IPR030802">
    <property type="entry name" value="Permease_MalE"/>
</dbReference>
<keyword evidence="11 12" id="KW-0472">Membrane</keyword>
<evidence type="ECO:0000256" key="12">
    <source>
        <dbReference type="RuleBase" id="RU362044"/>
    </source>
</evidence>
<evidence type="ECO:0000256" key="10">
    <source>
        <dbReference type="ARBA" id="ARBA00022989"/>
    </source>
</evidence>
<feature type="transmembrane region" description="Helical" evidence="12">
    <location>
        <begin position="142"/>
        <end position="161"/>
    </location>
</feature>
<comment type="subcellular location">
    <subcellularLocation>
        <location evidence="2 12">Cell inner membrane</location>
        <topology evidence="2 12">Multi-pass membrane protein</topology>
    </subcellularLocation>
</comment>
<dbReference type="PANTHER" id="PTHR30188">
    <property type="entry name" value="ABC TRANSPORTER PERMEASE PROTEIN-RELATED"/>
    <property type="match status" value="1"/>
</dbReference>
<keyword evidence="6" id="KW-0813">Transport</keyword>
<evidence type="ECO:0000256" key="9">
    <source>
        <dbReference type="ARBA" id="ARBA00022692"/>
    </source>
</evidence>
<dbReference type="PANTHER" id="PTHR30188:SF4">
    <property type="entry name" value="PROTEIN TRIGALACTOSYLDIACYLGLYCEROL 1, CHLOROPLASTIC"/>
    <property type="match status" value="1"/>
</dbReference>
<organism evidence="13 14">
    <name type="scientific">Wohlfahrtiimonas chitiniclastica</name>
    <dbReference type="NCBI Taxonomy" id="400946"/>
    <lineage>
        <taxon>Bacteria</taxon>
        <taxon>Pseudomonadati</taxon>
        <taxon>Pseudomonadota</taxon>
        <taxon>Gammaproteobacteria</taxon>
        <taxon>Cardiobacteriales</taxon>
        <taxon>Ignatzschineriaceae</taxon>
        <taxon>Wohlfahrtiimonas</taxon>
    </lineage>
</organism>
<dbReference type="NCBIfam" id="TIGR00056">
    <property type="entry name" value="MlaE family lipid ABC transporter permease subunit"/>
    <property type="match status" value="1"/>
</dbReference>
<accession>A0A165HSD7</accession>
<gene>
    <name evidence="13" type="primary">mlaE</name>
    <name evidence="13" type="ORF">J7561_03045</name>
</gene>
<comment type="caution">
    <text evidence="12">Lacks conserved residue(s) required for the propagation of feature annotation.</text>
</comment>
<feature type="transmembrane region" description="Helical" evidence="12">
    <location>
        <begin position="49"/>
        <end position="70"/>
    </location>
</feature>
<sequence>MKLIETIGQKTIDCVNALGESVVFFFAVMRHSGYLFQKPGLFARQVYQLGILSLPIILLSGMFIGMVLAFQGYVNLVRFGAEASVGTVTALALFRELASVFTALLYTGRACSSLTAEIGLMRATEQWSSYEMMAVDPYRYILLPRLMAGIIVVPILTIFFSDVGILGSYYIAVEVLGLDGGGYWSQMQSSVIFYDDIFNGVIIKSVVFGLICNLVALREGLRGHATSSGVANSTTATVVKASLLVLAADFILTALLFR</sequence>
<dbReference type="AlphaFoldDB" id="A0A165HSD7"/>
<evidence type="ECO:0000256" key="6">
    <source>
        <dbReference type="ARBA" id="ARBA00022448"/>
    </source>
</evidence>
<evidence type="ECO:0000256" key="8">
    <source>
        <dbReference type="ARBA" id="ARBA00022519"/>
    </source>
</evidence>
<dbReference type="Proteomes" id="UP000680020">
    <property type="component" value="Unassembled WGS sequence"/>
</dbReference>
<feature type="transmembrane region" description="Helical" evidence="12">
    <location>
        <begin position="237"/>
        <end position="257"/>
    </location>
</feature>
<evidence type="ECO:0000256" key="4">
    <source>
        <dbReference type="ARBA" id="ARBA00011380"/>
    </source>
</evidence>
<evidence type="ECO:0000256" key="7">
    <source>
        <dbReference type="ARBA" id="ARBA00022475"/>
    </source>
</evidence>
<keyword evidence="8 12" id="KW-0997">Cell inner membrane</keyword>
<dbReference type="Pfam" id="PF02405">
    <property type="entry name" value="MlaE"/>
    <property type="match status" value="1"/>
</dbReference>
<dbReference type="InterPro" id="IPR003453">
    <property type="entry name" value="ABC_MlaE_roteobac"/>
</dbReference>
<dbReference type="GeneID" id="58262745"/>
<name>A0A165HSD7_9GAMM</name>
<evidence type="ECO:0000313" key="14">
    <source>
        <dbReference type="Proteomes" id="UP000680020"/>
    </source>
</evidence>
<dbReference type="EMBL" id="JAGIBU010000001">
    <property type="protein sequence ID" value="MBS7824182.1"/>
    <property type="molecule type" value="Genomic_DNA"/>
</dbReference>
<proteinExistence type="inferred from homology"/>
<dbReference type="RefSeq" id="WP_008314128.1">
    <property type="nucleotide sequence ID" value="NZ_CP115969.1"/>
</dbReference>
<comment type="caution">
    <text evidence="13">The sequence shown here is derived from an EMBL/GenBank/DDBJ whole genome shotgun (WGS) entry which is preliminary data.</text>
</comment>
<evidence type="ECO:0000256" key="1">
    <source>
        <dbReference type="ARBA" id="ARBA00002460"/>
    </source>
</evidence>
<reference evidence="13" key="1">
    <citation type="submission" date="2021-03" db="EMBL/GenBank/DDBJ databases">
        <title>Identification and antibiotic profiling of Wohlfahrtiimonas chitiniclastica, an underestimated human pathogen.</title>
        <authorList>
            <person name="Kopf A."/>
            <person name="Bunk B."/>
            <person name="Coldewey S."/>
            <person name="Gunzer F."/>
            <person name="Riedel T."/>
            <person name="Schroettner P."/>
        </authorList>
    </citation>
    <scope>NUCLEOTIDE SEQUENCE</scope>
    <source>
        <strain evidence="13">DSM 100917</strain>
    </source>
</reference>
<protein>
    <recommendedName>
        <fullName evidence="5">Intermembrane phospholipid transport system permease protein MlaE</fullName>
    </recommendedName>
</protein>
<dbReference type="NCBIfam" id="NF033619">
    <property type="entry name" value="perm_MlaE_1"/>
    <property type="match status" value="1"/>
</dbReference>
<comment type="function">
    <text evidence="1">Part of the ABC transporter complex MlaFEDB, which is involved in a phospholipid transport pathway that maintains lipid asymmetry in the outer membrane by retrograde trafficking of phospholipids from the outer membrane to the inner membrane. Probably responsible for the translocation of the substrate across the membrane.</text>
</comment>
<evidence type="ECO:0000256" key="3">
    <source>
        <dbReference type="ARBA" id="ARBA00007556"/>
    </source>
</evidence>
<evidence type="ECO:0000256" key="5">
    <source>
        <dbReference type="ARBA" id="ARBA00020857"/>
    </source>
</evidence>
<keyword evidence="9 12" id="KW-0812">Transmembrane</keyword>
<dbReference type="GO" id="GO:0043190">
    <property type="term" value="C:ATP-binding cassette (ABC) transporter complex"/>
    <property type="evidence" value="ECO:0007669"/>
    <property type="project" value="InterPro"/>
</dbReference>
<dbReference type="GO" id="GO:0005548">
    <property type="term" value="F:phospholipid transporter activity"/>
    <property type="evidence" value="ECO:0007669"/>
    <property type="project" value="TreeGrafter"/>
</dbReference>
<keyword evidence="10 12" id="KW-1133">Transmembrane helix</keyword>